<evidence type="ECO:0000313" key="2">
    <source>
        <dbReference type="Proteomes" id="UP000501669"/>
    </source>
</evidence>
<dbReference type="Proteomes" id="UP000501669">
    <property type="component" value="Chromosome"/>
</dbReference>
<name>A0A6I7GJ89_PSEFL</name>
<organism evidence="1 2">
    <name type="scientific">Pseudomonas fluorescens</name>
    <dbReference type="NCBI Taxonomy" id="294"/>
    <lineage>
        <taxon>Bacteria</taxon>
        <taxon>Pseudomonadati</taxon>
        <taxon>Pseudomonadota</taxon>
        <taxon>Gammaproteobacteria</taxon>
        <taxon>Pseudomonadales</taxon>
        <taxon>Pseudomonadaceae</taxon>
        <taxon>Pseudomonas</taxon>
    </lineage>
</organism>
<accession>A0A6I7GJ89</accession>
<reference evidence="1 2" key="1">
    <citation type="submission" date="2018-03" db="EMBL/GenBank/DDBJ databases">
        <title>Complete genome sequence of Pseudomonas fluorescens sp. G7.</title>
        <authorList>
            <person name="Gao C.-H."/>
            <person name="Li Z."/>
            <person name="Cai P."/>
        </authorList>
    </citation>
    <scope>NUCLEOTIDE SEQUENCE [LARGE SCALE GENOMIC DNA]</scope>
    <source>
        <strain evidence="1 2">G7</strain>
    </source>
</reference>
<proteinExistence type="predicted"/>
<gene>
    <name evidence="1" type="ORF">C6Y56_26660</name>
</gene>
<protein>
    <submittedName>
        <fullName evidence="1">Uncharacterized protein</fullName>
    </submittedName>
</protein>
<sequence>MACLAMLSTAHALECPKVSVTDSGGAEDPVFTAARIKSGNKLICQNDGKGSLGVTTVLESSTPITPTGSGWDKNLECAVTDGDASKCSVKL</sequence>
<evidence type="ECO:0000313" key="1">
    <source>
        <dbReference type="EMBL" id="QJP98653.1"/>
    </source>
</evidence>
<dbReference type="AlphaFoldDB" id="A0A6I7GJ89"/>
<dbReference type="EMBL" id="CP027561">
    <property type="protein sequence ID" value="QJP98653.1"/>
    <property type="molecule type" value="Genomic_DNA"/>
</dbReference>